<sequence length="84" mass="9565">MQGVPVKNDAQAAMLLFRRLEGAARQPLLLHELEARVSADGRNLVLSRYRERFTADGKPYRHEAHRSVPIAALLRWVARQGQSF</sequence>
<reference evidence="1 2" key="1">
    <citation type="submission" date="2018-02" db="EMBL/GenBank/DDBJ databases">
        <authorList>
            <person name="Dubost A."/>
        </authorList>
    </citation>
    <scope>NUCLEOTIDE SEQUENCE [LARGE SCALE GENOMIC DNA]</scope>
    <source>
        <strain evidence="2">JV551A3</strain>
    </source>
</reference>
<protein>
    <submittedName>
        <fullName evidence="1">Uncharacterized protein</fullName>
    </submittedName>
</protein>
<dbReference type="Proteomes" id="UP000294335">
    <property type="component" value="Unassembled WGS sequence"/>
</dbReference>
<evidence type="ECO:0000313" key="2">
    <source>
        <dbReference type="Proteomes" id="UP000294335"/>
    </source>
</evidence>
<gene>
    <name evidence="1" type="ORF">JV551A3_V1_980087</name>
</gene>
<organism evidence="1 2">
    <name type="scientific">Pseudomonas inefficax</name>
    <dbReference type="NCBI Taxonomy" id="2078786"/>
    <lineage>
        <taxon>Bacteria</taxon>
        <taxon>Pseudomonadati</taxon>
        <taxon>Pseudomonadota</taxon>
        <taxon>Gammaproteobacteria</taxon>
        <taxon>Pseudomonadales</taxon>
        <taxon>Pseudomonadaceae</taxon>
        <taxon>Pseudomonas</taxon>
    </lineage>
</organism>
<keyword evidence="2" id="KW-1185">Reference proteome</keyword>
<comment type="caution">
    <text evidence="1">The sequence shown here is derived from an EMBL/GenBank/DDBJ whole genome shotgun (WGS) entry which is preliminary data.</text>
</comment>
<dbReference type="AlphaFoldDB" id="A0AAQ1P8Q8"/>
<name>A0AAQ1P8Q8_9PSED</name>
<proteinExistence type="predicted"/>
<dbReference type="EMBL" id="OPYN01000098">
    <property type="protein sequence ID" value="SPO60675.1"/>
    <property type="molecule type" value="Genomic_DNA"/>
</dbReference>
<accession>A0AAQ1P8Q8</accession>
<evidence type="ECO:0000313" key="1">
    <source>
        <dbReference type="EMBL" id="SPO60675.1"/>
    </source>
</evidence>